<dbReference type="Proteomes" id="UP001352263">
    <property type="component" value="Unassembled WGS sequence"/>
</dbReference>
<comment type="caution">
    <text evidence="1">The sequence shown here is derived from an EMBL/GenBank/DDBJ whole genome shotgun (WGS) entry which is preliminary data.</text>
</comment>
<name>A0ABU6JIR4_9BURK</name>
<evidence type="ECO:0000313" key="2">
    <source>
        <dbReference type="Proteomes" id="UP001352263"/>
    </source>
</evidence>
<organism evidence="1 2">
    <name type="scientific">Noviherbaspirillum album</name>
    <dbReference type="NCBI Taxonomy" id="3080276"/>
    <lineage>
        <taxon>Bacteria</taxon>
        <taxon>Pseudomonadati</taxon>
        <taxon>Pseudomonadota</taxon>
        <taxon>Betaproteobacteria</taxon>
        <taxon>Burkholderiales</taxon>
        <taxon>Oxalobacteraceae</taxon>
        <taxon>Noviherbaspirillum</taxon>
    </lineage>
</organism>
<protein>
    <submittedName>
        <fullName evidence="1">Uncharacterized protein</fullName>
    </submittedName>
</protein>
<keyword evidence="2" id="KW-1185">Reference proteome</keyword>
<evidence type="ECO:0000313" key="1">
    <source>
        <dbReference type="EMBL" id="MEC4723541.1"/>
    </source>
</evidence>
<dbReference type="RefSeq" id="WP_326510155.1">
    <property type="nucleotide sequence ID" value="NZ_JAWIIV010000059.1"/>
</dbReference>
<dbReference type="EMBL" id="JAWIIV010000059">
    <property type="protein sequence ID" value="MEC4723541.1"/>
    <property type="molecule type" value="Genomic_DNA"/>
</dbReference>
<sequence length="289" mass="33040">MNEQFGIEPCSFTSARDLRRVLEKFGFTEGRFLAEYPRMWVKMVKQQLDTLPGLERAKAIETLRIYHNSISPSTLQYNEEKTWASNAKSRVEEANLVQAFTARANKQSDMPTIDDLSEETLCDSRMITINGSAIELASVASALIRRSTELWLIDPYLDVLRPKRLSVLKAMLHIAVQQKKYRRFIIMSRAKTGDYNTASIKGPMTRFLGSGTPNVGITIRLVDDSNNLNEMHARYLLSMDGGLWYDKGFIEETRRVPVHTLSTNEHKSLCDLYIGGEHGYKVIDEIRWP</sequence>
<accession>A0ABU6JIR4</accession>
<gene>
    <name evidence="1" type="ORF">RY831_30840</name>
</gene>
<proteinExistence type="predicted"/>
<reference evidence="1 2" key="1">
    <citation type="submission" date="2023-10" db="EMBL/GenBank/DDBJ databases">
        <title>Noviherbaspirillum sp. CPCC 100848 genome assembly.</title>
        <authorList>
            <person name="Li X.Y."/>
            <person name="Fang X.M."/>
        </authorList>
    </citation>
    <scope>NUCLEOTIDE SEQUENCE [LARGE SCALE GENOMIC DNA]</scope>
    <source>
        <strain evidence="1 2">CPCC 100848</strain>
    </source>
</reference>